<evidence type="ECO:0000256" key="12">
    <source>
        <dbReference type="SAM" id="MobiDB-lite"/>
    </source>
</evidence>
<feature type="compositionally biased region" description="Basic and acidic residues" evidence="12">
    <location>
        <begin position="118"/>
        <end position="127"/>
    </location>
</feature>
<dbReference type="Pfam" id="PF00172">
    <property type="entry name" value="Zn_clus"/>
    <property type="match status" value="1"/>
</dbReference>
<gene>
    <name evidence="14" type="ORF">BXZ70DRAFT_372435</name>
</gene>
<evidence type="ECO:0000313" key="15">
    <source>
        <dbReference type="Proteomes" id="UP000813824"/>
    </source>
</evidence>
<feature type="compositionally biased region" description="Low complexity" evidence="12">
    <location>
        <begin position="286"/>
        <end position="310"/>
    </location>
</feature>
<dbReference type="GO" id="GO:0009267">
    <property type="term" value="P:cellular response to starvation"/>
    <property type="evidence" value="ECO:0007669"/>
    <property type="project" value="TreeGrafter"/>
</dbReference>
<feature type="compositionally biased region" description="Polar residues" evidence="12">
    <location>
        <begin position="311"/>
        <end position="327"/>
    </location>
</feature>
<keyword evidence="7" id="KW-0238">DNA-binding</keyword>
<dbReference type="EMBL" id="JAEVFJ010000027">
    <property type="protein sequence ID" value="KAH8093940.1"/>
    <property type="molecule type" value="Genomic_DNA"/>
</dbReference>
<keyword evidence="6" id="KW-0805">Transcription regulation</keyword>
<dbReference type="SUPFAM" id="SSF55785">
    <property type="entry name" value="PYP-like sensor domain (PAS domain)"/>
    <property type="match status" value="1"/>
</dbReference>
<evidence type="ECO:0000256" key="3">
    <source>
        <dbReference type="ARBA" id="ARBA00022432"/>
    </source>
</evidence>
<keyword evidence="10" id="KW-0539">Nucleus</keyword>
<reference evidence="14" key="1">
    <citation type="journal article" date="2021" name="New Phytol.">
        <title>Evolutionary innovations through gain and loss of genes in the ectomycorrhizal Boletales.</title>
        <authorList>
            <person name="Wu G."/>
            <person name="Miyauchi S."/>
            <person name="Morin E."/>
            <person name="Kuo A."/>
            <person name="Drula E."/>
            <person name="Varga T."/>
            <person name="Kohler A."/>
            <person name="Feng B."/>
            <person name="Cao Y."/>
            <person name="Lipzen A."/>
            <person name="Daum C."/>
            <person name="Hundley H."/>
            <person name="Pangilinan J."/>
            <person name="Johnson J."/>
            <person name="Barry K."/>
            <person name="LaButti K."/>
            <person name="Ng V."/>
            <person name="Ahrendt S."/>
            <person name="Min B."/>
            <person name="Choi I.G."/>
            <person name="Park H."/>
            <person name="Plett J.M."/>
            <person name="Magnuson J."/>
            <person name="Spatafora J.W."/>
            <person name="Nagy L.G."/>
            <person name="Henrissat B."/>
            <person name="Grigoriev I.V."/>
            <person name="Yang Z.L."/>
            <person name="Xu J."/>
            <person name="Martin F.M."/>
        </authorList>
    </citation>
    <scope>NUCLEOTIDE SEQUENCE</scope>
    <source>
        <strain evidence="14">KKN 215</strain>
    </source>
</reference>
<dbReference type="CDD" id="cd00130">
    <property type="entry name" value="PAS"/>
    <property type="match status" value="1"/>
</dbReference>
<protein>
    <recommendedName>
        <fullName evidence="11">Transcription activator of gluconeogenesis ERT1</fullName>
    </recommendedName>
</protein>
<evidence type="ECO:0000256" key="2">
    <source>
        <dbReference type="ARBA" id="ARBA00010855"/>
    </source>
</evidence>
<dbReference type="PANTHER" id="PTHR47659:SF1">
    <property type="entry name" value="TRANSCRIPTION ACTIVATOR OF GLUCONEOGENESIS ERT1"/>
    <property type="match status" value="1"/>
</dbReference>
<evidence type="ECO:0000256" key="11">
    <source>
        <dbReference type="ARBA" id="ARBA00040903"/>
    </source>
</evidence>
<keyword evidence="4" id="KW-0479">Metal-binding</keyword>
<keyword evidence="8" id="KW-0010">Activator</keyword>
<evidence type="ECO:0000256" key="9">
    <source>
        <dbReference type="ARBA" id="ARBA00023163"/>
    </source>
</evidence>
<dbReference type="InterPro" id="IPR036864">
    <property type="entry name" value="Zn2-C6_fun-type_DNA-bd_sf"/>
</dbReference>
<evidence type="ECO:0000256" key="5">
    <source>
        <dbReference type="ARBA" id="ARBA00022833"/>
    </source>
</evidence>
<dbReference type="PANTHER" id="PTHR47659">
    <property type="entry name" value="ZN(II)2CYS6 TRANSCRIPTION FACTOR (EUROFUNG)-RELATED"/>
    <property type="match status" value="1"/>
</dbReference>
<dbReference type="GO" id="GO:0005634">
    <property type="term" value="C:nucleus"/>
    <property type="evidence" value="ECO:0007669"/>
    <property type="project" value="UniProtKB-SubCell"/>
</dbReference>
<proteinExistence type="inferred from homology"/>
<keyword evidence="5" id="KW-0862">Zinc</keyword>
<evidence type="ECO:0000256" key="10">
    <source>
        <dbReference type="ARBA" id="ARBA00023242"/>
    </source>
</evidence>
<dbReference type="GO" id="GO:0008270">
    <property type="term" value="F:zinc ion binding"/>
    <property type="evidence" value="ECO:0007669"/>
    <property type="project" value="InterPro"/>
</dbReference>
<evidence type="ECO:0000256" key="4">
    <source>
        <dbReference type="ARBA" id="ARBA00022723"/>
    </source>
</evidence>
<dbReference type="InterPro" id="IPR000014">
    <property type="entry name" value="PAS"/>
</dbReference>
<dbReference type="PROSITE" id="PS50048">
    <property type="entry name" value="ZN2_CY6_FUNGAL_2"/>
    <property type="match status" value="1"/>
</dbReference>
<evidence type="ECO:0000259" key="13">
    <source>
        <dbReference type="PROSITE" id="PS50048"/>
    </source>
</evidence>
<dbReference type="SMART" id="SM00066">
    <property type="entry name" value="GAL4"/>
    <property type="match status" value="1"/>
</dbReference>
<feature type="domain" description="Zn(2)-C6 fungal-type" evidence="13">
    <location>
        <begin position="71"/>
        <end position="102"/>
    </location>
</feature>
<dbReference type="GO" id="GO:0006094">
    <property type="term" value="P:gluconeogenesis"/>
    <property type="evidence" value="ECO:0007669"/>
    <property type="project" value="UniProtKB-KW"/>
</dbReference>
<evidence type="ECO:0000256" key="8">
    <source>
        <dbReference type="ARBA" id="ARBA00023159"/>
    </source>
</evidence>
<dbReference type="OrthoDB" id="2538135at2759"/>
<dbReference type="InterPro" id="IPR056751">
    <property type="entry name" value="PAS_13"/>
</dbReference>
<feature type="compositionally biased region" description="Basic residues" evidence="12">
    <location>
        <begin position="31"/>
        <end position="40"/>
    </location>
</feature>
<dbReference type="SUPFAM" id="SSF57701">
    <property type="entry name" value="Zn2/Cys6 DNA-binding domain"/>
    <property type="match status" value="1"/>
</dbReference>
<dbReference type="GO" id="GO:0000981">
    <property type="term" value="F:DNA-binding transcription factor activity, RNA polymerase II-specific"/>
    <property type="evidence" value="ECO:0007669"/>
    <property type="project" value="InterPro"/>
</dbReference>
<keyword evidence="9" id="KW-0804">Transcription</keyword>
<keyword evidence="15" id="KW-1185">Reference proteome</keyword>
<dbReference type="AlphaFoldDB" id="A0A8K0UIS2"/>
<comment type="similarity">
    <text evidence="2">Belongs to the ERT1/acuK family.</text>
</comment>
<dbReference type="GO" id="GO:0000977">
    <property type="term" value="F:RNA polymerase II transcription regulatory region sequence-specific DNA binding"/>
    <property type="evidence" value="ECO:0007669"/>
    <property type="project" value="TreeGrafter"/>
</dbReference>
<evidence type="ECO:0000256" key="6">
    <source>
        <dbReference type="ARBA" id="ARBA00023015"/>
    </source>
</evidence>
<sequence length="586" mass="62797">MDQGMSSTALGHSVEPSSPSAPSTPVDPARKHPAPPKRKRTGDAAASDSADSASQAPRTRDGPKKKKANRACFHCQKAHLTCDDSRPCQRCVKRGMADNCTEGHRKKAKYLLDEEELEALKHQKSGDTSKSADSIQHTGQSQPPQQPGSYMPPPNPSMYASYDAPASYPGYPTPSTNGGATLEYSIISSILNPSAPPAGPSQNGQSRPPQPAAAYVSQTPGLVTAQWPAEPQYNAGGQSASSNGYGSSGTPSTSFGPPARPSNSSDMSPPSVTESATYMRLQNSFGSTPPTSYSRPSPSSGDPSSSMSYDYQNGQQAQTPTSTTMSYGSPGIGAPFQRTRSGPSTWTASSVMTTVDGGMGQGSSNGANGSGGSAGAGGYANGTAAVATVGGQVREATSVYKMVTKKYDYTEGYHFLMKHISCRGFEKNDILRIVRALAIFRPSLIALQMPMTEEDEVFIEKCFQRSLVELDKLVSFSGTPTVAWRRTGEICLVGPEFCMLSGWEKEELVPVGRRKYIYELFENQSVVEYWENFANHAFENTTQSVYSHCVLLRPNGSPVPCTFCFSIRRDIMDLPSLVIGQWLPLL</sequence>
<feature type="compositionally biased region" description="Pro residues" evidence="12">
    <location>
        <begin position="144"/>
        <end position="156"/>
    </location>
</feature>
<name>A0A8K0UIS2_9AGAR</name>
<feature type="region of interest" description="Disordered" evidence="12">
    <location>
        <begin position="1"/>
        <end position="70"/>
    </location>
</feature>
<dbReference type="InterPro" id="IPR050335">
    <property type="entry name" value="ERT1_acuK_gluconeogen_tf"/>
</dbReference>
<comment type="subcellular location">
    <subcellularLocation>
        <location evidence="1">Nucleus</location>
    </subcellularLocation>
</comment>
<feature type="compositionally biased region" description="Polar residues" evidence="12">
    <location>
        <begin position="1"/>
        <end position="23"/>
    </location>
</feature>
<feature type="compositionally biased region" description="Polar residues" evidence="12">
    <location>
        <begin position="128"/>
        <end position="138"/>
    </location>
</feature>
<feature type="compositionally biased region" description="Polar residues" evidence="12">
    <location>
        <begin position="261"/>
        <end position="285"/>
    </location>
</feature>
<dbReference type="Pfam" id="PF24990">
    <property type="entry name" value="PAS_13"/>
    <property type="match status" value="1"/>
</dbReference>
<feature type="region of interest" description="Disordered" evidence="12">
    <location>
        <begin position="118"/>
        <end position="329"/>
    </location>
</feature>
<feature type="compositionally biased region" description="Low complexity" evidence="12">
    <location>
        <begin position="241"/>
        <end position="257"/>
    </location>
</feature>
<evidence type="ECO:0000256" key="1">
    <source>
        <dbReference type="ARBA" id="ARBA00004123"/>
    </source>
</evidence>
<keyword evidence="3" id="KW-0312">Gluconeogenesis</keyword>
<dbReference type="CDD" id="cd00067">
    <property type="entry name" value="GAL4"/>
    <property type="match status" value="1"/>
</dbReference>
<dbReference type="InterPro" id="IPR035965">
    <property type="entry name" value="PAS-like_dom_sf"/>
</dbReference>
<accession>A0A8K0UIS2</accession>
<organism evidence="14 15">
    <name type="scientific">Cristinia sonorae</name>
    <dbReference type="NCBI Taxonomy" id="1940300"/>
    <lineage>
        <taxon>Eukaryota</taxon>
        <taxon>Fungi</taxon>
        <taxon>Dikarya</taxon>
        <taxon>Basidiomycota</taxon>
        <taxon>Agaricomycotina</taxon>
        <taxon>Agaricomycetes</taxon>
        <taxon>Agaricomycetidae</taxon>
        <taxon>Agaricales</taxon>
        <taxon>Pleurotineae</taxon>
        <taxon>Stephanosporaceae</taxon>
        <taxon>Cristinia</taxon>
    </lineage>
</organism>
<evidence type="ECO:0000256" key="7">
    <source>
        <dbReference type="ARBA" id="ARBA00023125"/>
    </source>
</evidence>
<evidence type="ECO:0000313" key="14">
    <source>
        <dbReference type="EMBL" id="KAH8093940.1"/>
    </source>
</evidence>
<feature type="compositionally biased region" description="Low complexity" evidence="12">
    <location>
        <begin position="43"/>
        <end position="54"/>
    </location>
</feature>
<dbReference type="Proteomes" id="UP000813824">
    <property type="component" value="Unassembled WGS sequence"/>
</dbReference>
<comment type="caution">
    <text evidence="14">The sequence shown here is derived from an EMBL/GenBank/DDBJ whole genome shotgun (WGS) entry which is preliminary data.</text>
</comment>
<dbReference type="InterPro" id="IPR001138">
    <property type="entry name" value="Zn2Cys6_DnaBD"/>
</dbReference>
<dbReference type="Gene3D" id="4.10.240.10">
    <property type="entry name" value="Zn(2)-C6 fungal-type DNA-binding domain"/>
    <property type="match status" value="1"/>
</dbReference>